<dbReference type="SUPFAM" id="SSF46894">
    <property type="entry name" value="C-terminal effector domain of the bipartite response regulators"/>
    <property type="match status" value="1"/>
</dbReference>
<dbReference type="RefSeq" id="WP_163159800.1">
    <property type="nucleotide sequence ID" value="NZ_VKHP01000167.1"/>
</dbReference>
<organism evidence="3 4">
    <name type="scientific">Bradyrhizobium uaiense</name>
    <dbReference type="NCBI Taxonomy" id="2594946"/>
    <lineage>
        <taxon>Bacteria</taxon>
        <taxon>Pseudomonadati</taxon>
        <taxon>Pseudomonadota</taxon>
        <taxon>Alphaproteobacteria</taxon>
        <taxon>Hyphomicrobiales</taxon>
        <taxon>Nitrobacteraceae</taxon>
        <taxon>Bradyrhizobium</taxon>
    </lineage>
</organism>
<sequence length="82" mass="9356">MTQFDGQLEPPKLERRPILSPREKQLLRRFARGKSDKTTAHEIGGTEQVAAQRAMLLKKLQICSQEHLVSVASQFTAWRSSH</sequence>
<feature type="domain" description="HTH luxR-type" evidence="2">
    <location>
        <begin position="18"/>
        <end position="72"/>
    </location>
</feature>
<reference evidence="3 4" key="1">
    <citation type="journal article" date="2020" name="Arch. Microbiol.">
        <title>Bradyrhizobium uaiense sp. nov., a new highly efficient cowpea symbiont.</title>
        <authorList>
            <person name="Cabral Michel D."/>
            <person name="Azarias Guimaraes A."/>
            <person name="Martins da Costa E."/>
            <person name="Soares de Carvalho T."/>
            <person name="Balsanelli E."/>
            <person name="Willems A."/>
            <person name="Maltempi de Souza E."/>
            <person name="de Souza Moreira F.M."/>
        </authorList>
    </citation>
    <scope>NUCLEOTIDE SEQUENCE [LARGE SCALE GENOMIC DNA]</scope>
    <source>
        <strain evidence="3 4">UFLA 03-164</strain>
    </source>
</reference>
<protein>
    <recommendedName>
        <fullName evidence="2">HTH luxR-type domain-containing protein</fullName>
    </recommendedName>
</protein>
<feature type="region of interest" description="Disordered" evidence="1">
    <location>
        <begin position="1"/>
        <end position="21"/>
    </location>
</feature>
<dbReference type="Pfam" id="PF00196">
    <property type="entry name" value="GerE"/>
    <property type="match status" value="1"/>
</dbReference>
<comment type="caution">
    <text evidence="3">The sequence shown here is derived from an EMBL/GenBank/DDBJ whole genome shotgun (WGS) entry which is preliminary data.</text>
</comment>
<name>A0A6P1BPG7_9BRAD</name>
<evidence type="ECO:0000259" key="2">
    <source>
        <dbReference type="Pfam" id="PF00196"/>
    </source>
</evidence>
<dbReference type="EMBL" id="VKHP01000167">
    <property type="protein sequence ID" value="NEV00229.1"/>
    <property type="molecule type" value="Genomic_DNA"/>
</dbReference>
<feature type="compositionally biased region" description="Basic and acidic residues" evidence="1">
    <location>
        <begin position="11"/>
        <end position="21"/>
    </location>
</feature>
<dbReference type="GO" id="GO:0006355">
    <property type="term" value="P:regulation of DNA-templated transcription"/>
    <property type="evidence" value="ECO:0007669"/>
    <property type="project" value="InterPro"/>
</dbReference>
<keyword evidence="4" id="KW-1185">Reference proteome</keyword>
<evidence type="ECO:0000313" key="3">
    <source>
        <dbReference type="EMBL" id="NEV00229.1"/>
    </source>
</evidence>
<accession>A0A6P1BPG7</accession>
<dbReference type="InterPro" id="IPR036388">
    <property type="entry name" value="WH-like_DNA-bd_sf"/>
</dbReference>
<dbReference type="InterPro" id="IPR000792">
    <property type="entry name" value="Tscrpt_reg_LuxR_C"/>
</dbReference>
<proteinExistence type="predicted"/>
<dbReference type="InterPro" id="IPR016032">
    <property type="entry name" value="Sig_transdc_resp-reg_C-effctor"/>
</dbReference>
<evidence type="ECO:0000256" key="1">
    <source>
        <dbReference type="SAM" id="MobiDB-lite"/>
    </source>
</evidence>
<dbReference type="GO" id="GO:0003677">
    <property type="term" value="F:DNA binding"/>
    <property type="evidence" value="ECO:0007669"/>
    <property type="project" value="InterPro"/>
</dbReference>
<dbReference type="AlphaFoldDB" id="A0A6P1BPG7"/>
<gene>
    <name evidence="3" type="ORF">FNJ47_31545</name>
</gene>
<dbReference type="Gene3D" id="1.10.10.10">
    <property type="entry name" value="Winged helix-like DNA-binding domain superfamily/Winged helix DNA-binding domain"/>
    <property type="match status" value="1"/>
</dbReference>
<dbReference type="Proteomes" id="UP000468531">
    <property type="component" value="Unassembled WGS sequence"/>
</dbReference>
<evidence type="ECO:0000313" key="4">
    <source>
        <dbReference type="Proteomes" id="UP000468531"/>
    </source>
</evidence>